<dbReference type="GO" id="GO:0090524">
    <property type="term" value="F:cytochrome-b5 reductase activity, acting on NADH"/>
    <property type="evidence" value="ECO:0007669"/>
    <property type="project" value="UniProtKB-EC"/>
</dbReference>
<dbReference type="InterPro" id="IPR019180">
    <property type="entry name" value="Oxidoreductase-like_N"/>
</dbReference>
<dbReference type="OMA" id="YSPYWTD"/>
<dbReference type="AlphaFoldDB" id="A0A8D0KIW7"/>
<keyword evidence="5 11" id="KW-0274">FAD</keyword>
<feature type="binding site" evidence="11">
    <location>
        <position position="283"/>
    </location>
    <ligand>
        <name>FAD</name>
        <dbReference type="ChEBI" id="CHEBI:57692"/>
    </ligand>
</feature>
<keyword evidence="4 11" id="KW-0285">Flavoprotein</keyword>
<dbReference type="CDD" id="cd06183">
    <property type="entry name" value="cyt_b5_reduct_like"/>
    <property type="match status" value="1"/>
</dbReference>
<feature type="domain" description="FAD-binding FR-type" evidence="12">
    <location>
        <begin position="205"/>
        <end position="307"/>
    </location>
</feature>
<feature type="binding site" evidence="11">
    <location>
        <position position="258"/>
    </location>
    <ligand>
        <name>FAD</name>
        <dbReference type="ChEBI" id="CHEBI:57692"/>
    </ligand>
</feature>
<name>A0A8D0KIW7_SALMN</name>
<sequence>MGSETWWRGSCHPRSHFLGNGLANQGTRYIFSSYVTTSSSGSCSRTDGTFRKYHGNGAPGGGPRTVQGVRGRGPRWGFGPKTNLVRRCPQHAQEQRSRSVARRKASILSQPCLGSPSPLLQPAGGGRHFPSLCSRKLMDDTEEDWLILRPREPLPSQCCGSGCKPCIYDLYQKELKQWEEAKAKNDKSLLAVKKQQGSNSELNPEAFTAFIVSCVNQLTEDTYQYTFELPGNSSLGLSLGQHIVLRGQVNGLEIQRAYTPITPVNAEGYFEVLIKCYATGLMSQYVKTWKVGDAVFWRGPFGGFPYKANQYGELFILASGTGLAPMLPILHYITENEDDETFVTLVGCFRNFENIYMKSFLQEQCHFWNIRAFYVLSKEASLENLPWSFRENTHIGRINEKLIRSMMDTCRRQPFVLICGSEKFGEDMERCLKAIGLQEDSYFIF</sequence>
<dbReference type="Ensembl" id="ENSSMRT00000027028.1">
    <property type="protein sequence ID" value="ENSSMRP00000023107.1"/>
    <property type="gene ID" value="ENSSMRG00000017938.1"/>
</dbReference>
<evidence type="ECO:0000313" key="14">
    <source>
        <dbReference type="Proteomes" id="UP000694421"/>
    </source>
</evidence>
<evidence type="ECO:0000256" key="7">
    <source>
        <dbReference type="ARBA" id="ARBA00023027"/>
    </source>
</evidence>
<dbReference type="InterPro" id="IPR001433">
    <property type="entry name" value="OxRdtase_FAD/NAD-bd"/>
</dbReference>
<feature type="binding site" evidence="11">
    <location>
        <position position="256"/>
    </location>
    <ligand>
        <name>FAD</name>
        <dbReference type="ChEBI" id="CHEBI:57692"/>
    </ligand>
</feature>
<comment type="function">
    <text evidence="9">NADH-cytochrome b5 reductases are involved in desaturation and elongation of fatty acids, cholesterol biosynthesis, drug metabolism, and, in erythrocyte, methemoglobin reduction.</text>
</comment>
<keyword evidence="6" id="KW-0560">Oxidoreductase</keyword>
<dbReference type="SUPFAM" id="SSF52343">
    <property type="entry name" value="Ferredoxin reductase-like, C-terminal NADP-linked domain"/>
    <property type="match status" value="1"/>
</dbReference>
<comment type="catalytic activity">
    <reaction evidence="8">
        <text>2 Fe(III)-[cytochrome b5] + NADH = 2 Fe(II)-[cytochrome b5] + NAD(+) + H(+)</text>
        <dbReference type="Rhea" id="RHEA:46680"/>
        <dbReference type="Rhea" id="RHEA-COMP:10438"/>
        <dbReference type="Rhea" id="RHEA-COMP:10439"/>
        <dbReference type="ChEBI" id="CHEBI:15378"/>
        <dbReference type="ChEBI" id="CHEBI:29033"/>
        <dbReference type="ChEBI" id="CHEBI:29034"/>
        <dbReference type="ChEBI" id="CHEBI:57540"/>
        <dbReference type="ChEBI" id="CHEBI:57945"/>
        <dbReference type="EC" id="1.6.2.2"/>
    </reaction>
</comment>
<dbReference type="EC" id="1.6.2.2" evidence="3"/>
<reference evidence="13" key="2">
    <citation type="submission" date="2025-09" db="UniProtKB">
        <authorList>
            <consortium name="Ensembl"/>
        </authorList>
    </citation>
    <scope>IDENTIFICATION</scope>
</reference>
<evidence type="ECO:0000256" key="10">
    <source>
        <dbReference type="ARBA" id="ARBA00071379"/>
    </source>
</evidence>
<comment type="similarity">
    <text evidence="2">Belongs to the flavoprotein pyridine nucleotide cytochrome reductase family.</text>
</comment>
<dbReference type="Gene3D" id="2.40.30.10">
    <property type="entry name" value="Translation factors"/>
    <property type="match status" value="1"/>
</dbReference>
<evidence type="ECO:0000256" key="4">
    <source>
        <dbReference type="ARBA" id="ARBA00022630"/>
    </source>
</evidence>
<feature type="binding site" evidence="11">
    <location>
        <position position="282"/>
    </location>
    <ligand>
        <name>FAD</name>
        <dbReference type="ChEBI" id="CHEBI:57692"/>
    </ligand>
</feature>
<dbReference type="Proteomes" id="UP000694421">
    <property type="component" value="Unplaced"/>
</dbReference>
<dbReference type="InterPro" id="IPR017938">
    <property type="entry name" value="Riboflavin_synthase-like_b-brl"/>
</dbReference>
<evidence type="ECO:0000256" key="5">
    <source>
        <dbReference type="ARBA" id="ARBA00022827"/>
    </source>
</evidence>
<evidence type="ECO:0000256" key="11">
    <source>
        <dbReference type="PIRSR" id="PIRSR601834-1"/>
    </source>
</evidence>
<comment type="cofactor">
    <cofactor evidence="1 11">
        <name>FAD</name>
        <dbReference type="ChEBI" id="CHEBI:57692"/>
    </cofactor>
</comment>
<evidence type="ECO:0000256" key="6">
    <source>
        <dbReference type="ARBA" id="ARBA00023002"/>
    </source>
</evidence>
<dbReference type="Pfam" id="PF09791">
    <property type="entry name" value="Oxidored-like"/>
    <property type="match status" value="1"/>
</dbReference>
<dbReference type="GeneTree" id="ENSGT00920000149170"/>
<dbReference type="PANTHER" id="PTHR19370">
    <property type="entry name" value="NADH-CYTOCHROME B5 REDUCTASE"/>
    <property type="match status" value="1"/>
</dbReference>
<feature type="binding site" evidence="11">
    <location>
        <position position="273"/>
    </location>
    <ligand>
        <name>FAD</name>
        <dbReference type="ChEBI" id="CHEBI:57692"/>
    </ligand>
</feature>
<dbReference type="InterPro" id="IPR001834">
    <property type="entry name" value="CBR-like"/>
</dbReference>
<dbReference type="GO" id="GO:0005654">
    <property type="term" value="C:nucleoplasm"/>
    <property type="evidence" value="ECO:0007669"/>
    <property type="project" value="Ensembl"/>
</dbReference>
<dbReference type="InterPro" id="IPR017927">
    <property type="entry name" value="FAD-bd_FR_type"/>
</dbReference>
<protein>
    <recommendedName>
        <fullName evidence="10">NADH-cytochrome b5 reductase-like</fullName>
        <ecNumber evidence="3">1.6.2.2</ecNumber>
    </recommendedName>
</protein>
<dbReference type="PRINTS" id="PR00406">
    <property type="entry name" value="CYTB5RDTASE"/>
</dbReference>
<dbReference type="InterPro" id="IPR008333">
    <property type="entry name" value="Cbr1-like_FAD-bd_dom"/>
</dbReference>
<evidence type="ECO:0000259" key="12">
    <source>
        <dbReference type="PROSITE" id="PS51384"/>
    </source>
</evidence>
<evidence type="ECO:0000256" key="9">
    <source>
        <dbReference type="ARBA" id="ARBA00055239"/>
    </source>
</evidence>
<reference evidence="13" key="1">
    <citation type="submission" date="2025-08" db="UniProtKB">
        <authorList>
            <consortium name="Ensembl"/>
        </authorList>
    </citation>
    <scope>IDENTIFICATION</scope>
</reference>
<organism evidence="13 14">
    <name type="scientific">Salvator merianae</name>
    <name type="common">Argentine black and white tegu</name>
    <name type="synonym">Tupinambis merianae</name>
    <dbReference type="NCBI Taxonomy" id="96440"/>
    <lineage>
        <taxon>Eukaryota</taxon>
        <taxon>Metazoa</taxon>
        <taxon>Chordata</taxon>
        <taxon>Craniata</taxon>
        <taxon>Vertebrata</taxon>
        <taxon>Euteleostomi</taxon>
        <taxon>Lepidosauria</taxon>
        <taxon>Squamata</taxon>
        <taxon>Bifurcata</taxon>
        <taxon>Unidentata</taxon>
        <taxon>Episquamata</taxon>
        <taxon>Laterata</taxon>
        <taxon>Teiioidea</taxon>
        <taxon>Teiidae</taxon>
        <taxon>Salvator</taxon>
    </lineage>
</organism>
<evidence type="ECO:0000256" key="8">
    <source>
        <dbReference type="ARBA" id="ARBA00047682"/>
    </source>
</evidence>
<dbReference type="Pfam" id="PF00970">
    <property type="entry name" value="FAD_binding_6"/>
    <property type="match status" value="1"/>
</dbReference>
<proteinExistence type="inferred from homology"/>
<dbReference type="InterPro" id="IPR039261">
    <property type="entry name" value="FNR_nucleotide-bd"/>
</dbReference>
<keyword evidence="7" id="KW-0520">NAD</keyword>
<evidence type="ECO:0000256" key="2">
    <source>
        <dbReference type="ARBA" id="ARBA00006105"/>
    </source>
</evidence>
<accession>A0A8D0KIW7</accession>
<dbReference type="FunFam" id="2.40.30.10:FF:000105">
    <property type="entry name" value="NADH-cytochrome b5 reductase"/>
    <property type="match status" value="1"/>
</dbReference>
<feature type="binding site" evidence="11">
    <location>
        <position position="275"/>
    </location>
    <ligand>
        <name>FAD</name>
        <dbReference type="ChEBI" id="CHEBI:57692"/>
    </ligand>
</feature>
<dbReference type="Pfam" id="PF00175">
    <property type="entry name" value="NAD_binding_1"/>
    <property type="match status" value="1"/>
</dbReference>
<evidence type="ECO:0000256" key="3">
    <source>
        <dbReference type="ARBA" id="ARBA00012011"/>
    </source>
</evidence>
<evidence type="ECO:0000256" key="1">
    <source>
        <dbReference type="ARBA" id="ARBA00001974"/>
    </source>
</evidence>
<dbReference type="PROSITE" id="PS51384">
    <property type="entry name" value="FAD_FR"/>
    <property type="match status" value="1"/>
</dbReference>
<dbReference type="SUPFAM" id="SSF63380">
    <property type="entry name" value="Riboflavin synthase domain-like"/>
    <property type="match status" value="1"/>
</dbReference>
<dbReference type="Gene3D" id="3.40.50.80">
    <property type="entry name" value="Nucleotide-binding domain of ferredoxin-NADP reductase (FNR) module"/>
    <property type="match status" value="1"/>
</dbReference>
<dbReference type="PANTHER" id="PTHR19370:SF184">
    <property type="entry name" value="NADH-CYTOCHROME B5 REDUCTASE-LIKE"/>
    <property type="match status" value="1"/>
</dbReference>
<evidence type="ECO:0000313" key="13">
    <source>
        <dbReference type="Ensembl" id="ENSSMRP00000023107.1"/>
    </source>
</evidence>
<keyword evidence="14" id="KW-1185">Reference proteome</keyword>